<dbReference type="InterPro" id="IPR011576">
    <property type="entry name" value="Pyridox_Oxase_N"/>
</dbReference>
<name>A0A8J3KJ48_9ACTN</name>
<organism evidence="2 3">
    <name type="scientific">Catellatospora citrea</name>
    <dbReference type="NCBI Taxonomy" id="53366"/>
    <lineage>
        <taxon>Bacteria</taxon>
        <taxon>Bacillati</taxon>
        <taxon>Actinomycetota</taxon>
        <taxon>Actinomycetes</taxon>
        <taxon>Micromonosporales</taxon>
        <taxon>Micromonosporaceae</taxon>
        <taxon>Catellatospora</taxon>
    </lineage>
</organism>
<dbReference type="Pfam" id="PF01243">
    <property type="entry name" value="PNPOx_N"/>
    <property type="match status" value="1"/>
</dbReference>
<dbReference type="InterPro" id="IPR012349">
    <property type="entry name" value="Split_barrel_FMN-bd"/>
</dbReference>
<evidence type="ECO:0000313" key="3">
    <source>
        <dbReference type="Proteomes" id="UP000659904"/>
    </source>
</evidence>
<dbReference type="PANTHER" id="PTHR42815:SF2">
    <property type="entry name" value="FAD-BINDING, PUTATIVE (AFU_ORTHOLOGUE AFUA_6G07600)-RELATED"/>
    <property type="match status" value="1"/>
</dbReference>
<evidence type="ECO:0000313" key="2">
    <source>
        <dbReference type="EMBL" id="GIF96949.1"/>
    </source>
</evidence>
<proteinExistence type="predicted"/>
<comment type="caution">
    <text evidence="2">The sequence shown here is derived from an EMBL/GenBank/DDBJ whole genome shotgun (WGS) entry which is preliminary data.</text>
</comment>
<dbReference type="PANTHER" id="PTHR42815">
    <property type="entry name" value="FAD-BINDING, PUTATIVE (AFU_ORTHOLOGUE AFUA_6G07600)-RELATED"/>
    <property type="match status" value="1"/>
</dbReference>
<sequence>MSESYSSIAFTQHVRDAQERYGSRAAVDRLGAQAPGPPGGAEPRDPLTDFEAEFIGLRDGFYLASTSDTGWPYVQFRGGPPGFVKVLDEHTFGWADFRGNRQYISAGNIAGDDRVSVFFMDYPRQLRLKVFGRAALVDVRQDPSAARALTVAGYRAKVERAVTVTVVAFDWNCQQHITPRYSAEELREVLAPMQEELARLRAQVGGGAAAAGEVLSP</sequence>
<dbReference type="Gene3D" id="2.30.110.10">
    <property type="entry name" value="Electron Transport, Fmn-binding Protein, Chain A"/>
    <property type="match status" value="1"/>
</dbReference>
<evidence type="ECO:0000259" key="1">
    <source>
        <dbReference type="Pfam" id="PF01243"/>
    </source>
</evidence>
<feature type="domain" description="Pyridoxamine 5'-phosphate oxidase N-terminal" evidence="1">
    <location>
        <begin position="52"/>
        <end position="152"/>
    </location>
</feature>
<dbReference type="AlphaFoldDB" id="A0A8J3KJ48"/>
<protein>
    <submittedName>
        <fullName evidence="2">Pyridoxamine 5'-phosphate oxidase</fullName>
    </submittedName>
</protein>
<dbReference type="SUPFAM" id="SSF50475">
    <property type="entry name" value="FMN-binding split barrel"/>
    <property type="match status" value="1"/>
</dbReference>
<dbReference type="EMBL" id="BONH01000007">
    <property type="protein sequence ID" value="GIF96949.1"/>
    <property type="molecule type" value="Genomic_DNA"/>
</dbReference>
<gene>
    <name evidence="2" type="ORF">Cci01nite_20430</name>
</gene>
<accession>A0A8J3KJ48</accession>
<keyword evidence="3" id="KW-1185">Reference proteome</keyword>
<dbReference type="RefSeq" id="WP_120314827.1">
    <property type="nucleotide sequence ID" value="NZ_BONH01000007.1"/>
</dbReference>
<reference evidence="2 3" key="1">
    <citation type="submission" date="2021-01" db="EMBL/GenBank/DDBJ databases">
        <title>Whole genome shotgun sequence of Catellatospora citrea NBRC 14495.</title>
        <authorList>
            <person name="Komaki H."/>
            <person name="Tamura T."/>
        </authorList>
    </citation>
    <scope>NUCLEOTIDE SEQUENCE [LARGE SCALE GENOMIC DNA]</scope>
    <source>
        <strain evidence="2 3">NBRC 14495</strain>
    </source>
</reference>
<dbReference type="Proteomes" id="UP000659904">
    <property type="component" value="Unassembled WGS sequence"/>
</dbReference>